<evidence type="ECO:0000256" key="11">
    <source>
        <dbReference type="ARBA" id="ARBA00023242"/>
    </source>
</evidence>
<evidence type="ECO:0000256" key="9">
    <source>
        <dbReference type="ARBA" id="ARBA00023015"/>
    </source>
</evidence>
<dbReference type="PROSITE" id="PS51726">
    <property type="entry name" value="MYST_HAT"/>
    <property type="match status" value="1"/>
</dbReference>
<dbReference type="InterPro" id="IPR016181">
    <property type="entry name" value="Acyl_CoA_acyltransferase"/>
</dbReference>
<keyword evidence="18" id="KW-1185">Reference proteome</keyword>
<dbReference type="AlphaFoldDB" id="A0A0G2GY90"/>
<dbReference type="OrthoDB" id="787137at2759"/>
<feature type="active site" description="Proton donor/acceptor" evidence="14">
    <location>
        <position position="21"/>
    </location>
</feature>
<keyword evidence="9" id="KW-0805">Transcription regulation</keyword>
<evidence type="ECO:0000256" key="2">
    <source>
        <dbReference type="ARBA" id="ARBA00010107"/>
    </source>
</evidence>
<evidence type="ECO:0000256" key="12">
    <source>
        <dbReference type="ARBA" id="ARBA00023315"/>
    </source>
</evidence>
<feature type="compositionally biased region" description="Acidic residues" evidence="15">
    <location>
        <begin position="178"/>
        <end position="196"/>
    </location>
</feature>
<dbReference type="EC" id="2.3.1.48" evidence="3"/>
<feature type="region of interest" description="Disordered" evidence="15">
    <location>
        <begin position="169"/>
        <end position="196"/>
    </location>
</feature>
<organism evidence="17 18">
    <name type="scientific">Phaeomoniella chlamydospora</name>
    <name type="common">Phaeoacremonium chlamydosporum</name>
    <dbReference type="NCBI Taxonomy" id="158046"/>
    <lineage>
        <taxon>Eukaryota</taxon>
        <taxon>Fungi</taxon>
        <taxon>Dikarya</taxon>
        <taxon>Ascomycota</taxon>
        <taxon>Pezizomycotina</taxon>
        <taxon>Eurotiomycetes</taxon>
        <taxon>Chaetothyriomycetidae</taxon>
        <taxon>Phaeomoniellales</taxon>
        <taxon>Phaeomoniellaceae</taxon>
        <taxon>Phaeomoniella</taxon>
    </lineage>
</organism>
<dbReference type="GO" id="GO:0008270">
    <property type="term" value="F:zinc ion binding"/>
    <property type="evidence" value="ECO:0007669"/>
    <property type="project" value="UniProtKB-KW"/>
</dbReference>
<evidence type="ECO:0000256" key="8">
    <source>
        <dbReference type="ARBA" id="ARBA00022990"/>
    </source>
</evidence>
<reference evidence="17 18" key="1">
    <citation type="submission" date="2015-05" db="EMBL/GenBank/DDBJ databases">
        <title>Distinctive expansion of gene families associated with plant cell wall degradation and secondary metabolism in the genomes of grapevine trunk pathogens.</title>
        <authorList>
            <person name="Lawrence D.P."/>
            <person name="Travadon R."/>
            <person name="Rolshausen P.E."/>
            <person name="Baumgartner K."/>
        </authorList>
    </citation>
    <scope>NUCLEOTIDE SEQUENCE [LARGE SCALE GENOMIC DNA]</scope>
    <source>
        <strain evidence="17">UCRPC4</strain>
    </source>
</reference>
<dbReference type="InterPro" id="IPR050603">
    <property type="entry name" value="MYST_HAT"/>
</dbReference>
<keyword evidence="7" id="KW-0862">Zinc</keyword>
<evidence type="ECO:0000313" key="18">
    <source>
        <dbReference type="Proteomes" id="UP000053317"/>
    </source>
</evidence>
<dbReference type="PANTHER" id="PTHR10615:SF219">
    <property type="entry name" value="HISTONE ACETYLTRANSFERASE KAT5"/>
    <property type="match status" value="1"/>
</dbReference>
<gene>
    <name evidence="17" type="ORF">UCRPC4_g03556</name>
</gene>
<dbReference type="Gene3D" id="1.10.10.10">
    <property type="entry name" value="Winged helix-like DNA-binding domain superfamily/Winged helix DNA-binding domain"/>
    <property type="match status" value="1"/>
</dbReference>
<keyword evidence="12" id="KW-0012">Acyltransferase</keyword>
<proteinExistence type="inferred from homology"/>
<dbReference type="GO" id="GO:0006355">
    <property type="term" value="P:regulation of DNA-templated transcription"/>
    <property type="evidence" value="ECO:0007669"/>
    <property type="project" value="InterPro"/>
</dbReference>
<evidence type="ECO:0000256" key="7">
    <source>
        <dbReference type="ARBA" id="ARBA00022833"/>
    </source>
</evidence>
<evidence type="ECO:0000256" key="4">
    <source>
        <dbReference type="ARBA" id="ARBA00022679"/>
    </source>
</evidence>
<dbReference type="Proteomes" id="UP000053317">
    <property type="component" value="Unassembled WGS sequence"/>
</dbReference>
<dbReference type="InterPro" id="IPR036388">
    <property type="entry name" value="WH-like_DNA-bd_sf"/>
</dbReference>
<name>A0A0G2GY90_PHACM</name>
<evidence type="ECO:0000313" key="17">
    <source>
        <dbReference type="EMBL" id="KKY21605.1"/>
    </source>
</evidence>
<comment type="similarity">
    <text evidence="2">Belongs to the MYST (SAS/MOZ) family.</text>
</comment>
<keyword evidence="11" id="KW-0539">Nucleus</keyword>
<keyword evidence="6" id="KW-0863">Zinc-finger</keyword>
<evidence type="ECO:0000259" key="16">
    <source>
        <dbReference type="PROSITE" id="PS51726"/>
    </source>
</evidence>
<dbReference type="GO" id="GO:0046972">
    <property type="term" value="F:histone H4K16 acetyltransferase activity"/>
    <property type="evidence" value="ECO:0007669"/>
    <property type="project" value="TreeGrafter"/>
</dbReference>
<dbReference type="PANTHER" id="PTHR10615">
    <property type="entry name" value="HISTONE ACETYLTRANSFERASE"/>
    <property type="match status" value="1"/>
</dbReference>
<feature type="domain" description="MYST-type HAT" evidence="16">
    <location>
        <begin position="1"/>
        <end position="139"/>
    </location>
</feature>
<keyword evidence="10" id="KW-0804">Transcription</keyword>
<evidence type="ECO:0000256" key="1">
    <source>
        <dbReference type="ARBA" id="ARBA00004123"/>
    </source>
</evidence>
<comment type="subcellular location">
    <subcellularLocation>
        <location evidence="1">Nucleus</location>
    </subcellularLocation>
</comment>
<reference evidence="17 18" key="2">
    <citation type="submission" date="2015-05" db="EMBL/GenBank/DDBJ databases">
        <authorList>
            <person name="Morales-Cruz A."/>
            <person name="Amrine K.C."/>
            <person name="Cantu D."/>
        </authorList>
    </citation>
    <scope>NUCLEOTIDE SEQUENCE [LARGE SCALE GENOMIC DNA]</scope>
    <source>
        <strain evidence="17">UCRPC4</strain>
    </source>
</reference>
<dbReference type="SUPFAM" id="SSF55729">
    <property type="entry name" value="Acyl-CoA N-acyltransferases (Nat)"/>
    <property type="match status" value="1"/>
</dbReference>
<sequence>MSVSYKLSGWEWEGGVIGGPEKPLSAMGKKSYSRFWEERVARYLLGESRDADGRRILDRVSIAKRKPKKEPNKKKREVLTVREIGERTGMLAEDVVVALVGMGVCEQVGRKSSTKKALETTNGENKSQPAASENEKEIPINLNIKKSKVLDWAKKNGLEFENPVAEEGFLGEWALSDENSDVDMDEEEDEDEESSE</sequence>
<dbReference type="GO" id="GO:0005634">
    <property type="term" value="C:nucleus"/>
    <property type="evidence" value="ECO:0007669"/>
    <property type="project" value="UniProtKB-SubCell"/>
</dbReference>
<dbReference type="Pfam" id="PF01853">
    <property type="entry name" value="MOZ_SAS"/>
    <property type="match status" value="1"/>
</dbReference>
<dbReference type="InterPro" id="IPR002717">
    <property type="entry name" value="HAT_MYST-type"/>
</dbReference>
<evidence type="ECO:0000256" key="13">
    <source>
        <dbReference type="ARBA" id="ARBA00045805"/>
    </source>
</evidence>
<keyword evidence="5" id="KW-0479">Metal-binding</keyword>
<dbReference type="EMBL" id="LCWF01000083">
    <property type="protein sequence ID" value="KKY21605.1"/>
    <property type="molecule type" value="Genomic_DNA"/>
</dbReference>
<comment type="caution">
    <text evidence="17">The sequence shown here is derived from an EMBL/GenBank/DDBJ whole genome shotgun (WGS) entry which is preliminary data.</text>
</comment>
<evidence type="ECO:0000256" key="15">
    <source>
        <dbReference type="SAM" id="MobiDB-lite"/>
    </source>
</evidence>
<evidence type="ECO:0000256" key="6">
    <source>
        <dbReference type="ARBA" id="ARBA00022771"/>
    </source>
</evidence>
<feature type="compositionally biased region" description="Polar residues" evidence="15">
    <location>
        <begin position="119"/>
        <end position="131"/>
    </location>
</feature>
<protein>
    <recommendedName>
        <fullName evidence="3">histone acetyltransferase</fullName>
        <ecNumber evidence="3">2.3.1.48</ecNumber>
    </recommendedName>
</protein>
<dbReference type="GO" id="GO:0035267">
    <property type="term" value="C:NuA4 histone acetyltransferase complex"/>
    <property type="evidence" value="ECO:0007669"/>
    <property type="project" value="TreeGrafter"/>
</dbReference>
<comment type="function">
    <text evidence="13">Catalytic component of the NuA4 histone acetyltransferase (HAT) complex which is involved in epigenetic transcriptional activation of selected genes principally by acetylation of nucleosomal histones H4, H3, H2B, H2A and H2A variant H2A.Z. Acetylates histone H4 to form H4K5ac, H4K8ac, H4K12ac and H4K16ac, histone H3 to form H3K14ac, and histone H2A to form H2AK4ac and H2AK7ac. The NuA4 complex is involved in the DNA damage response and is required for chromosome segregation. The NuA4 complex plays a direct role in repair of DNA double-strand breaks (DSBs) through homologous recombination. Recruitment to promoters depends on H3K4me. Also acetylates non-histone proteins. In addition to protein acetyltransferase, can use different acyl-CoA substrates, such as 2-hydroxyisobutanoyl-CoA (2-hydroxyisobutyryl-CoA) or (2E)-butenoyl-CoA (crotonyl-CoA), and is able to mediate protein 2-hydroxyisobutyrylation and crotonylation, respectively.</text>
</comment>
<keyword evidence="8" id="KW-0007">Acetylation</keyword>
<evidence type="ECO:0000256" key="3">
    <source>
        <dbReference type="ARBA" id="ARBA00013184"/>
    </source>
</evidence>
<feature type="region of interest" description="Disordered" evidence="15">
    <location>
        <begin position="110"/>
        <end position="137"/>
    </location>
</feature>
<evidence type="ECO:0000256" key="14">
    <source>
        <dbReference type="PIRSR" id="PIRSR602717-51"/>
    </source>
</evidence>
<accession>A0A0G2GY90</accession>
<evidence type="ECO:0000256" key="5">
    <source>
        <dbReference type="ARBA" id="ARBA00022723"/>
    </source>
</evidence>
<evidence type="ECO:0000256" key="10">
    <source>
        <dbReference type="ARBA" id="ARBA00023163"/>
    </source>
</evidence>
<keyword evidence="4 17" id="KW-0808">Transferase</keyword>